<dbReference type="AlphaFoldDB" id="A0A210PXS3"/>
<keyword evidence="2" id="KW-0472">Membrane</keyword>
<protein>
    <recommendedName>
        <fullName evidence="3">Sulfotransferase domain-containing protein</fullName>
    </recommendedName>
</protein>
<keyword evidence="2" id="KW-0812">Transmembrane</keyword>
<comment type="similarity">
    <text evidence="1">Belongs to the WSCD family.</text>
</comment>
<evidence type="ECO:0000256" key="1">
    <source>
        <dbReference type="ARBA" id="ARBA00010236"/>
    </source>
</evidence>
<dbReference type="EMBL" id="NEDP02005411">
    <property type="protein sequence ID" value="OWF41298.1"/>
    <property type="molecule type" value="Genomic_DNA"/>
</dbReference>
<keyword evidence="5" id="KW-1185">Reference proteome</keyword>
<dbReference type="InterPro" id="IPR000863">
    <property type="entry name" value="Sulfotransferase_dom"/>
</dbReference>
<organism evidence="4 5">
    <name type="scientific">Mizuhopecten yessoensis</name>
    <name type="common">Japanese scallop</name>
    <name type="synonym">Patinopecten yessoensis</name>
    <dbReference type="NCBI Taxonomy" id="6573"/>
    <lineage>
        <taxon>Eukaryota</taxon>
        <taxon>Metazoa</taxon>
        <taxon>Spiralia</taxon>
        <taxon>Lophotrochozoa</taxon>
        <taxon>Mollusca</taxon>
        <taxon>Bivalvia</taxon>
        <taxon>Autobranchia</taxon>
        <taxon>Pteriomorphia</taxon>
        <taxon>Pectinida</taxon>
        <taxon>Pectinoidea</taxon>
        <taxon>Pectinidae</taxon>
        <taxon>Mizuhopecten</taxon>
    </lineage>
</organism>
<dbReference type="Gene3D" id="3.40.50.300">
    <property type="entry name" value="P-loop containing nucleotide triphosphate hydrolases"/>
    <property type="match status" value="1"/>
</dbReference>
<feature type="domain" description="Sulfotransferase" evidence="3">
    <location>
        <begin position="314"/>
        <end position="426"/>
    </location>
</feature>
<dbReference type="STRING" id="6573.A0A210PXS3"/>
<reference evidence="4 5" key="1">
    <citation type="journal article" date="2017" name="Nat. Ecol. Evol.">
        <title>Scallop genome provides insights into evolution of bilaterian karyotype and development.</title>
        <authorList>
            <person name="Wang S."/>
            <person name="Zhang J."/>
            <person name="Jiao W."/>
            <person name="Li J."/>
            <person name="Xun X."/>
            <person name="Sun Y."/>
            <person name="Guo X."/>
            <person name="Huan P."/>
            <person name="Dong B."/>
            <person name="Zhang L."/>
            <person name="Hu X."/>
            <person name="Sun X."/>
            <person name="Wang J."/>
            <person name="Zhao C."/>
            <person name="Wang Y."/>
            <person name="Wang D."/>
            <person name="Huang X."/>
            <person name="Wang R."/>
            <person name="Lv J."/>
            <person name="Li Y."/>
            <person name="Zhang Z."/>
            <person name="Liu B."/>
            <person name="Lu W."/>
            <person name="Hui Y."/>
            <person name="Liang J."/>
            <person name="Zhou Z."/>
            <person name="Hou R."/>
            <person name="Li X."/>
            <person name="Liu Y."/>
            <person name="Li H."/>
            <person name="Ning X."/>
            <person name="Lin Y."/>
            <person name="Zhao L."/>
            <person name="Xing Q."/>
            <person name="Dou J."/>
            <person name="Li Y."/>
            <person name="Mao J."/>
            <person name="Guo H."/>
            <person name="Dou H."/>
            <person name="Li T."/>
            <person name="Mu C."/>
            <person name="Jiang W."/>
            <person name="Fu Q."/>
            <person name="Fu X."/>
            <person name="Miao Y."/>
            <person name="Liu J."/>
            <person name="Yu Q."/>
            <person name="Li R."/>
            <person name="Liao H."/>
            <person name="Li X."/>
            <person name="Kong Y."/>
            <person name="Jiang Z."/>
            <person name="Chourrout D."/>
            <person name="Li R."/>
            <person name="Bao Z."/>
        </authorList>
    </citation>
    <scope>NUCLEOTIDE SEQUENCE [LARGE SCALE GENOMIC DNA]</scope>
    <source>
        <strain evidence="4 5">PY_sf001</strain>
    </source>
</reference>
<accession>A0A210PXS3</accession>
<dbReference type="PANTHER" id="PTHR45964:SF5">
    <property type="entry name" value="WSCD FAMILY MEMBER CG9164"/>
    <property type="match status" value="1"/>
</dbReference>
<evidence type="ECO:0000259" key="3">
    <source>
        <dbReference type="Pfam" id="PF00685"/>
    </source>
</evidence>
<keyword evidence="2" id="KW-1133">Transmembrane helix</keyword>
<dbReference type="InterPro" id="IPR027417">
    <property type="entry name" value="P-loop_NTPase"/>
</dbReference>
<evidence type="ECO:0000313" key="5">
    <source>
        <dbReference type="Proteomes" id="UP000242188"/>
    </source>
</evidence>
<dbReference type="PANTHER" id="PTHR45964">
    <property type="entry name" value="WSCD FAMILY MEMBER CG9164"/>
    <property type="match status" value="1"/>
</dbReference>
<dbReference type="OrthoDB" id="5985073at2759"/>
<comment type="caution">
    <text evidence="4">The sequence shown here is derived from an EMBL/GenBank/DDBJ whole genome shotgun (WGS) entry which is preliminary data.</text>
</comment>
<dbReference type="GO" id="GO:0008146">
    <property type="term" value="F:sulfotransferase activity"/>
    <property type="evidence" value="ECO:0007669"/>
    <property type="project" value="InterPro"/>
</dbReference>
<dbReference type="InterPro" id="IPR051589">
    <property type="entry name" value="Sialate-O-sulfotransferase"/>
</dbReference>
<sequence length="466" mass="53015">MASTQSGKPKRTSCIASYLTTPDPVQNNQSHVSISNKVSYLVQHFTQETPTSFVHHKGCNLRIKFKSHHIRLLTVVILGYTLIAGALLYYYLGTVCDERNCSTTTSVRSIKNMNSVLKIGRNVSVSRGKETNVLQRKPDLQELKPSGKKKDDKQSVDTVQFHKDIATRAGHVETSKQMLSKYPANPEEKESVINTTDNDTQITKIRNRKGGVVKENIVNGQVNRSVNIQCKGESVTGSSTRLPRAALASSPGSGNTWTRHLLQQATGIATGSIYGDGQLQQRGFPGETKCVKVDECLIVKTHEWKNDYQTYYDRAILILRHPRESVVSSFHYFNGGLHLKEANLQLFHSDHWIRFAEERIQFWHGLNYDWVTKYHNPLHIIFYEELKAYQIIQIEQAVKFLNFTMTETDKTCMKKNIEGNFQRKHKNVIDLNTLYNDSLSTLMNNRVQNLTAAIQKRYPGKLAVWA</sequence>
<gene>
    <name evidence="4" type="ORF">KP79_PYT13135</name>
</gene>
<dbReference type="Proteomes" id="UP000242188">
    <property type="component" value="Unassembled WGS sequence"/>
</dbReference>
<name>A0A210PXS3_MIZYE</name>
<evidence type="ECO:0000313" key="4">
    <source>
        <dbReference type="EMBL" id="OWF41298.1"/>
    </source>
</evidence>
<proteinExistence type="inferred from homology"/>
<dbReference type="Pfam" id="PF00685">
    <property type="entry name" value="Sulfotransfer_1"/>
    <property type="match status" value="1"/>
</dbReference>
<evidence type="ECO:0000256" key="2">
    <source>
        <dbReference type="SAM" id="Phobius"/>
    </source>
</evidence>
<dbReference type="SUPFAM" id="SSF52540">
    <property type="entry name" value="P-loop containing nucleoside triphosphate hydrolases"/>
    <property type="match status" value="1"/>
</dbReference>
<feature type="transmembrane region" description="Helical" evidence="2">
    <location>
        <begin position="72"/>
        <end position="92"/>
    </location>
</feature>